<evidence type="ECO:0000313" key="1">
    <source>
        <dbReference type="EMBL" id="MFI1462154.1"/>
    </source>
</evidence>
<organism evidence="1 2">
    <name type="scientific">Nocardia carnea</name>
    <dbReference type="NCBI Taxonomy" id="37328"/>
    <lineage>
        <taxon>Bacteria</taxon>
        <taxon>Bacillati</taxon>
        <taxon>Actinomycetota</taxon>
        <taxon>Actinomycetes</taxon>
        <taxon>Mycobacteriales</taxon>
        <taxon>Nocardiaceae</taxon>
        <taxon>Nocardia</taxon>
    </lineage>
</organism>
<protein>
    <submittedName>
        <fullName evidence="1">Flavin-containing monooxygenase</fullName>
        <ecNumber evidence="1">1.14.13.-</ecNumber>
    </submittedName>
</protein>
<dbReference type="GeneID" id="93508961"/>
<dbReference type="EC" id="1.14.13.-" evidence="1"/>
<accession>A0ABW7TRD0</accession>
<dbReference type="PANTHER" id="PTHR42877">
    <property type="entry name" value="L-ORNITHINE N(5)-MONOOXYGENASE-RELATED"/>
    <property type="match status" value="1"/>
</dbReference>
<gene>
    <name evidence="1" type="ORF">ACH4WX_15685</name>
</gene>
<dbReference type="Gene3D" id="3.50.50.60">
    <property type="entry name" value="FAD/NAD(P)-binding domain"/>
    <property type="match status" value="2"/>
</dbReference>
<dbReference type="GO" id="GO:0004497">
    <property type="term" value="F:monooxygenase activity"/>
    <property type="evidence" value="ECO:0007669"/>
    <property type="project" value="UniProtKB-KW"/>
</dbReference>
<sequence>MSIEDPNHPAIAVIGSGFSGIGVAISLVRAGFTAVTVYERAGDIGGVWRDNTYPGAACDAPSHLYSYSFAPNPAWSRRFAPQPEILDYLRRCADEYGITEHVRTRTEIVAATFDEHRYRWELTLSSGEIAYADVLISACGQLSRPSYPRLPGTADFAGTAFHSACWDHDFDPAGRDIAVIGNGASAIQFVPHLVEKAHSVTVFQRQPHWISPKPDGEYGPLRRRANKWLPLLQKIPRLAVFCWFEGILNPMLISRRGRRILAAPIRLWCRWNLRRITDPELRRTLLPGYELGCNRILTSNDYYTALDRETTRVVTDPIATVRPTGITTEDGRQFDVDAIVYATGFRSHDFVAPMRVTGLAGENLDTVWKSGARAYLGLTVPGFPNFFLMYGPNTNVGSGSIVHMLESQMKYIVGAVEEISRVRYLDVRPDVLERFDSETRQRLAGTVWNTGGCHSWYVADTAAGPVNTNNWPGSMLGYRRRTRRFDADNYRTVPRPAEPAHNRRT</sequence>
<keyword evidence="1" id="KW-0503">Monooxygenase</keyword>
<dbReference type="EMBL" id="JBIRUQ010000003">
    <property type="protein sequence ID" value="MFI1462154.1"/>
    <property type="molecule type" value="Genomic_DNA"/>
</dbReference>
<dbReference type="Proteomes" id="UP001611263">
    <property type="component" value="Unassembled WGS sequence"/>
</dbReference>
<dbReference type="InterPro" id="IPR036188">
    <property type="entry name" value="FAD/NAD-bd_sf"/>
</dbReference>
<dbReference type="InterPro" id="IPR051209">
    <property type="entry name" value="FAD-bind_Monooxygenase_sf"/>
</dbReference>
<dbReference type="Pfam" id="PF13738">
    <property type="entry name" value="Pyr_redox_3"/>
    <property type="match status" value="1"/>
</dbReference>
<keyword evidence="2" id="KW-1185">Reference proteome</keyword>
<evidence type="ECO:0000313" key="2">
    <source>
        <dbReference type="Proteomes" id="UP001611263"/>
    </source>
</evidence>
<name>A0ABW7TRD0_9NOCA</name>
<dbReference type="PANTHER" id="PTHR42877:SF4">
    <property type="entry name" value="FAD_NAD(P)-BINDING DOMAIN-CONTAINING PROTEIN-RELATED"/>
    <property type="match status" value="1"/>
</dbReference>
<dbReference type="PRINTS" id="PR00419">
    <property type="entry name" value="ADXRDTASE"/>
</dbReference>
<reference evidence="1 2" key="1">
    <citation type="submission" date="2024-10" db="EMBL/GenBank/DDBJ databases">
        <title>The Natural Products Discovery Center: Release of the First 8490 Sequenced Strains for Exploring Actinobacteria Biosynthetic Diversity.</title>
        <authorList>
            <person name="Kalkreuter E."/>
            <person name="Kautsar S.A."/>
            <person name="Yang D."/>
            <person name="Bader C.D."/>
            <person name="Teijaro C.N."/>
            <person name="Fluegel L."/>
            <person name="Davis C.M."/>
            <person name="Simpson J.R."/>
            <person name="Lauterbach L."/>
            <person name="Steele A.D."/>
            <person name="Gui C."/>
            <person name="Meng S."/>
            <person name="Li G."/>
            <person name="Viehrig K."/>
            <person name="Ye F."/>
            <person name="Su P."/>
            <person name="Kiefer A.F."/>
            <person name="Nichols A."/>
            <person name="Cepeda A.J."/>
            <person name="Yan W."/>
            <person name="Fan B."/>
            <person name="Jiang Y."/>
            <person name="Adhikari A."/>
            <person name="Zheng C.-J."/>
            <person name="Schuster L."/>
            <person name="Cowan T.M."/>
            <person name="Smanski M.J."/>
            <person name="Chevrette M.G."/>
            <person name="De Carvalho L.P.S."/>
            <person name="Shen B."/>
        </authorList>
    </citation>
    <scope>NUCLEOTIDE SEQUENCE [LARGE SCALE GENOMIC DNA]</scope>
    <source>
        <strain evidence="1 2">NPDC020568</strain>
    </source>
</reference>
<comment type="caution">
    <text evidence="1">The sequence shown here is derived from an EMBL/GenBank/DDBJ whole genome shotgun (WGS) entry which is preliminary data.</text>
</comment>
<proteinExistence type="predicted"/>
<keyword evidence="1" id="KW-0560">Oxidoreductase</keyword>
<dbReference type="RefSeq" id="WP_033242752.1">
    <property type="nucleotide sequence ID" value="NZ_JBIRUQ010000003.1"/>
</dbReference>
<dbReference type="SUPFAM" id="SSF51905">
    <property type="entry name" value="FAD/NAD(P)-binding domain"/>
    <property type="match status" value="2"/>
</dbReference>